<dbReference type="EMBL" id="LJQP01000032">
    <property type="protein sequence ID" value="KPX77075.1"/>
    <property type="molecule type" value="Genomic_DNA"/>
</dbReference>
<evidence type="ECO:0000313" key="2">
    <source>
        <dbReference type="Proteomes" id="UP000050265"/>
    </source>
</evidence>
<gene>
    <name evidence="1" type="ORF">ALO35_200023</name>
</gene>
<dbReference type="Proteomes" id="UP000050265">
    <property type="component" value="Unassembled WGS sequence"/>
</dbReference>
<accession>A0A0P9W1K2</accession>
<name>A0A0P9W1K2_PSEAV</name>
<evidence type="ECO:0000313" key="1">
    <source>
        <dbReference type="EMBL" id="KPX77075.1"/>
    </source>
</evidence>
<sequence length="171" mass="18099">MVAPQVSLSPLRAAATLLMKTLVEPSAILTGPGCLSQAPMLFSTCAALRLLMYTLGDAVMIVPEGEENILPIASPAAVSRLPPTPAASPARRATPNPHVKVAIATVAMSAIPSTAPIRKPPRAPVCDISSPKRAASNMSVTPVRYRWLERYQTREAGNWPTSFPNPGSARH</sequence>
<reference evidence="1 2" key="1">
    <citation type="submission" date="2015-09" db="EMBL/GenBank/DDBJ databases">
        <title>Genome announcement of multiple Pseudomonas syringae strains.</title>
        <authorList>
            <person name="Thakur S."/>
            <person name="Wang P.W."/>
            <person name="Gong Y."/>
            <person name="Weir B.S."/>
            <person name="Guttman D.S."/>
        </authorList>
    </citation>
    <scope>NUCLEOTIDE SEQUENCE [LARGE SCALE GENOMIC DNA]</scope>
    <source>
        <strain evidence="1 2">ICMP3507</strain>
    </source>
</reference>
<comment type="caution">
    <text evidence="1">The sequence shown here is derived from an EMBL/GenBank/DDBJ whole genome shotgun (WGS) entry which is preliminary data.</text>
</comment>
<protein>
    <submittedName>
        <fullName evidence="1">Uncharacterized protein</fullName>
    </submittedName>
</protein>
<proteinExistence type="predicted"/>
<organism evidence="1 2">
    <name type="scientific">Pseudomonas amygdali pv. lachrymans</name>
    <name type="common">Pseudomonas syringae pv. lachrymans</name>
    <dbReference type="NCBI Taxonomy" id="53707"/>
    <lineage>
        <taxon>Bacteria</taxon>
        <taxon>Pseudomonadati</taxon>
        <taxon>Pseudomonadota</taxon>
        <taxon>Gammaproteobacteria</taxon>
        <taxon>Pseudomonadales</taxon>
        <taxon>Pseudomonadaceae</taxon>
        <taxon>Pseudomonas</taxon>
        <taxon>Pseudomonas amygdali</taxon>
    </lineage>
</organism>
<dbReference type="AlphaFoldDB" id="A0A0P9W1K2"/>